<proteinExistence type="predicted"/>
<keyword evidence="1" id="KW-0472">Membrane</keyword>
<dbReference type="RefSeq" id="WP_144995664.1">
    <property type="nucleotide sequence ID" value="NZ_CP036281.1"/>
</dbReference>
<organism evidence="2 3">
    <name type="scientific">Polystyrenella longa</name>
    <dbReference type="NCBI Taxonomy" id="2528007"/>
    <lineage>
        <taxon>Bacteria</taxon>
        <taxon>Pseudomonadati</taxon>
        <taxon>Planctomycetota</taxon>
        <taxon>Planctomycetia</taxon>
        <taxon>Planctomycetales</taxon>
        <taxon>Planctomycetaceae</taxon>
        <taxon>Polystyrenella</taxon>
    </lineage>
</organism>
<evidence type="ECO:0000256" key="1">
    <source>
        <dbReference type="SAM" id="Phobius"/>
    </source>
</evidence>
<feature type="transmembrane region" description="Helical" evidence="1">
    <location>
        <begin position="76"/>
        <end position="94"/>
    </location>
</feature>
<evidence type="ECO:0000313" key="3">
    <source>
        <dbReference type="Proteomes" id="UP000317178"/>
    </source>
</evidence>
<dbReference type="PROSITE" id="PS51257">
    <property type="entry name" value="PROKAR_LIPOPROTEIN"/>
    <property type="match status" value="1"/>
</dbReference>
<evidence type="ECO:0000313" key="2">
    <source>
        <dbReference type="EMBL" id="QDU80376.1"/>
    </source>
</evidence>
<keyword evidence="1" id="KW-1133">Transmembrane helix</keyword>
<dbReference type="KEGG" id="plon:Pla110_21050"/>
<keyword evidence="3" id="KW-1185">Reference proteome</keyword>
<feature type="transmembrane region" description="Helical" evidence="1">
    <location>
        <begin position="36"/>
        <end position="55"/>
    </location>
</feature>
<feature type="transmembrane region" description="Helical" evidence="1">
    <location>
        <begin position="7"/>
        <end position="24"/>
    </location>
</feature>
<name>A0A518CMB9_9PLAN</name>
<sequence length="154" mass="17569">MDTIKQFPLISIALIFLACIKFEYHTETSSFNVPGLAGGMLVIGILGIVLLFKIFNAVESYCMRRRWLRVKPYYRYDILIPVTILAVALHMRYVGPEIATKGEQQNLQWIFEWSDKDLSGHFVLSVIGIVLLLRILTLIRSLNSPPIDEKPVTC</sequence>
<dbReference type="AlphaFoldDB" id="A0A518CMB9"/>
<feature type="transmembrane region" description="Helical" evidence="1">
    <location>
        <begin position="118"/>
        <end position="136"/>
    </location>
</feature>
<reference evidence="2 3" key="1">
    <citation type="submission" date="2019-02" db="EMBL/GenBank/DDBJ databases">
        <title>Deep-cultivation of Planctomycetes and their phenomic and genomic characterization uncovers novel biology.</title>
        <authorList>
            <person name="Wiegand S."/>
            <person name="Jogler M."/>
            <person name="Boedeker C."/>
            <person name="Pinto D."/>
            <person name="Vollmers J."/>
            <person name="Rivas-Marin E."/>
            <person name="Kohn T."/>
            <person name="Peeters S.H."/>
            <person name="Heuer A."/>
            <person name="Rast P."/>
            <person name="Oberbeckmann S."/>
            <person name="Bunk B."/>
            <person name="Jeske O."/>
            <person name="Meyerdierks A."/>
            <person name="Storesund J.E."/>
            <person name="Kallscheuer N."/>
            <person name="Luecker S."/>
            <person name="Lage O.M."/>
            <person name="Pohl T."/>
            <person name="Merkel B.J."/>
            <person name="Hornburger P."/>
            <person name="Mueller R.-W."/>
            <person name="Bruemmer F."/>
            <person name="Labrenz M."/>
            <person name="Spormann A.M."/>
            <person name="Op den Camp H."/>
            <person name="Overmann J."/>
            <person name="Amann R."/>
            <person name="Jetten M.S.M."/>
            <person name="Mascher T."/>
            <person name="Medema M.H."/>
            <person name="Devos D.P."/>
            <person name="Kaster A.-K."/>
            <person name="Ovreas L."/>
            <person name="Rohde M."/>
            <person name="Galperin M.Y."/>
            <person name="Jogler C."/>
        </authorList>
    </citation>
    <scope>NUCLEOTIDE SEQUENCE [LARGE SCALE GENOMIC DNA]</scope>
    <source>
        <strain evidence="2 3">Pla110</strain>
    </source>
</reference>
<dbReference type="Proteomes" id="UP000317178">
    <property type="component" value="Chromosome"/>
</dbReference>
<gene>
    <name evidence="2" type="ORF">Pla110_21050</name>
</gene>
<accession>A0A518CMB9</accession>
<protein>
    <submittedName>
        <fullName evidence="2">Uncharacterized protein</fullName>
    </submittedName>
</protein>
<dbReference type="EMBL" id="CP036281">
    <property type="protein sequence ID" value="QDU80376.1"/>
    <property type="molecule type" value="Genomic_DNA"/>
</dbReference>
<keyword evidence="1" id="KW-0812">Transmembrane</keyword>